<sequence length="647" mass="67406">MDMAAAGDGAAAVNGAAAGNGAAAVNRVAVGGRDPAGVPAAGEPGEGAAPVLATAAGNGCPHHGLEASNGEAVNGAASPPVGEEEDVTSLASPLAAPAVLRSATRRAATKATTAATVAYADALPLSAAPGPTPFPIVGNALDVAFTGLNDVMLSYARRYGPFVKFQILGDRLLLLTDPEALHHVLSANARNYLGRWVPIGFERLLYAGTLRGLVFSQGKYWAVHRRAASGAFRSPALLQSFCDSVGHHASYLLDNLWARPGKLGSVINVHADMRLLALDTIGAFAFGVEFGAMDAGGHEIETRLSRVLAGVLDLVKSPLPLWRVMRTPARAAIEDDMDKLRDIELSLIRARRARLSAEKTEAALSAVGESDAVPESASAAAAAAAAAAASGGAAALPPPRTDLLGLLLAARDSDRTGAAFTDDDLRWDVHDVIFAGHETTASALGATLFLVAGDERVCDKILDELRTHLGDRDPVTPADVDQLEYLGHVLNEALRLYPPTALVGRVSAADDVVAGYAVPAGSSVLMSPYALGRLETLWPDAEAFRPERFEPAEAAGRHPLAHIPFGAGPRVCLGARIAVLESKIILAMVLRRFVLKRTTNTLEAEYASTVSFPSGMDMRLRRRPSYVPARAPAPASGEASVVASSFE</sequence>
<dbReference type="Proteomes" id="UP000798662">
    <property type="component" value="Chromosome 2"/>
</dbReference>
<organism evidence="1 2">
    <name type="scientific">Pyropia yezoensis</name>
    <name type="common">Susabi-nori</name>
    <name type="synonym">Porphyra yezoensis</name>
    <dbReference type="NCBI Taxonomy" id="2788"/>
    <lineage>
        <taxon>Eukaryota</taxon>
        <taxon>Rhodophyta</taxon>
        <taxon>Bangiophyceae</taxon>
        <taxon>Bangiales</taxon>
        <taxon>Bangiaceae</taxon>
        <taxon>Pyropia</taxon>
    </lineage>
</organism>
<accession>A0ACC3C4V7</accession>
<dbReference type="EMBL" id="CM020619">
    <property type="protein sequence ID" value="KAK1865118.1"/>
    <property type="molecule type" value="Genomic_DNA"/>
</dbReference>
<comment type="caution">
    <text evidence="1">The sequence shown here is derived from an EMBL/GenBank/DDBJ whole genome shotgun (WGS) entry which is preliminary data.</text>
</comment>
<evidence type="ECO:0000313" key="1">
    <source>
        <dbReference type="EMBL" id="KAK1865118.1"/>
    </source>
</evidence>
<keyword evidence="2" id="KW-1185">Reference proteome</keyword>
<evidence type="ECO:0000313" key="2">
    <source>
        <dbReference type="Proteomes" id="UP000798662"/>
    </source>
</evidence>
<gene>
    <name evidence="1" type="ORF">I4F81_007653</name>
</gene>
<protein>
    <submittedName>
        <fullName evidence="1">Uncharacterized protein</fullName>
    </submittedName>
</protein>
<name>A0ACC3C4V7_PYRYE</name>
<proteinExistence type="predicted"/>
<reference evidence="1" key="1">
    <citation type="submission" date="2019-11" db="EMBL/GenBank/DDBJ databases">
        <title>Nori genome reveals adaptations in red seaweeds to the harsh intertidal environment.</title>
        <authorList>
            <person name="Wang D."/>
            <person name="Mao Y."/>
        </authorList>
    </citation>
    <scope>NUCLEOTIDE SEQUENCE</scope>
    <source>
        <tissue evidence="1">Gametophyte</tissue>
    </source>
</reference>